<dbReference type="AlphaFoldDB" id="A0A6A5G1K5"/>
<evidence type="ECO:0000313" key="3">
    <source>
        <dbReference type="Proteomes" id="UP000483820"/>
    </source>
</evidence>
<accession>A0A6A5G1K5</accession>
<gene>
    <name evidence="2" type="ORF">GCK72_025293</name>
</gene>
<feature type="transmembrane region" description="Helical" evidence="1">
    <location>
        <begin position="51"/>
        <end position="75"/>
    </location>
</feature>
<dbReference type="CTD" id="78777897"/>
<comment type="caution">
    <text evidence="2">The sequence shown here is derived from an EMBL/GenBank/DDBJ whole genome shotgun (WGS) entry which is preliminary data.</text>
</comment>
<name>A0A6A5G1K5_CAERE</name>
<keyword evidence="1" id="KW-1133">Transmembrane helix</keyword>
<dbReference type="EMBL" id="WUAV01000006">
    <property type="protein sequence ID" value="KAF1748826.1"/>
    <property type="molecule type" value="Genomic_DNA"/>
</dbReference>
<evidence type="ECO:0000256" key="1">
    <source>
        <dbReference type="SAM" id="Phobius"/>
    </source>
</evidence>
<sequence length="97" mass="11143">MSRSESLLDTGSQCVGELDARDVFSEFGTESVDDLDVLVFAWLKRIIELNVFYSSTYLLWLWLVTWWLIWVGWLWEIVIGSEDGGGGNSDQKNQLHV</sequence>
<evidence type="ECO:0000313" key="2">
    <source>
        <dbReference type="EMBL" id="KAF1748826.1"/>
    </source>
</evidence>
<reference evidence="2 3" key="1">
    <citation type="submission" date="2019-12" db="EMBL/GenBank/DDBJ databases">
        <title>Chromosome-level assembly of the Caenorhabditis remanei genome.</title>
        <authorList>
            <person name="Teterina A.A."/>
            <person name="Willis J.H."/>
            <person name="Phillips P.C."/>
        </authorList>
    </citation>
    <scope>NUCLEOTIDE SEQUENCE [LARGE SCALE GENOMIC DNA]</scope>
    <source>
        <strain evidence="2 3">PX506</strain>
        <tissue evidence="2">Whole organism</tissue>
    </source>
</reference>
<dbReference type="GeneID" id="78777897"/>
<keyword evidence="1" id="KW-0812">Transmembrane</keyword>
<organism evidence="2 3">
    <name type="scientific">Caenorhabditis remanei</name>
    <name type="common">Caenorhabditis vulgaris</name>
    <dbReference type="NCBI Taxonomy" id="31234"/>
    <lineage>
        <taxon>Eukaryota</taxon>
        <taxon>Metazoa</taxon>
        <taxon>Ecdysozoa</taxon>
        <taxon>Nematoda</taxon>
        <taxon>Chromadorea</taxon>
        <taxon>Rhabditida</taxon>
        <taxon>Rhabditina</taxon>
        <taxon>Rhabditomorpha</taxon>
        <taxon>Rhabditoidea</taxon>
        <taxon>Rhabditidae</taxon>
        <taxon>Peloderinae</taxon>
        <taxon>Caenorhabditis</taxon>
    </lineage>
</organism>
<keyword evidence="1" id="KW-0472">Membrane</keyword>
<dbReference type="RefSeq" id="XP_053579842.1">
    <property type="nucleotide sequence ID" value="XM_053736276.1"/>
</dbReference>
<proteinExistence type="predicted"/>
<protein>
    <submittedName>
        <fullName evidence="2">Uncharacterized protein</fullName>
    </submittedName>
</protein>
<dbReference type="Proteomes" id="UP000483820">
    <property type="component" value="Chromosome X"/>
</dbReference>
<dbReference type="KEGG" id="crq:GCK72_025293"/>